<dbReference type="Proteomes" id="UP000215027">
    <property type="component" value="Chromosome I"/>
</dbReference>
<name>A0A160T674_9CHLR</name>
<dbReference type="PANTHER" id="PTHR39328:SF1">
    <property type="entry name" value="BLL2871 PROTEIN"/>
    <property type="match status" value="1"/>
</dbReference>
<organism evidence="2 3">
    <name type="scientific">Candidatus Promineifilum breve</name>
    <dbReference type="NCBI Taxonomy" id="1806508"/>
    <lineage>
        <taxon>Bacteria</taxon>
        <taxon>Bacillati</taxon>
        <taxon>Chloroflexota</taxon>
        <taxon>Ardenticatenia</taxon>
        <taxon>Candidatus Promineifilales</taxon>
        <taxon>Candidatus Promineifilaceae</taxon>
        <taxon>Candidatus Promineifilum</taxon>
    </lineage>
</organism>
<protein>
    <recommendedName>
        <fullName evidence="1">Putative peptidoglycan binding domain-containing protein</fullName>
    </recommendedName>
</protein>
<accession>A0A160T674</accession>
<dbReference type="AlphaFoldDB" id="A0A160T674"/>
<evidence type="ECO:0000313" key="2">
    <source>
        <dbReference type="EMBL" id="CUS05362.2"/>
    </source>
</evidence>
<dbReference type="PANTHER" id="PTHR39328">
    <property type="entry name" value="BLL2871 PROTEIN"/>
    <property type="match status" value="1"/>
</dbReference>
<reference evidence="2" key="1">
    <citation type="submission" date="2016-01" db="EMBL/GenBank/DDBJ databases">
        <authorList>
            <person name="Mcilroy J.S."/>
            <person name="Karst M S."/>
            <person name="Albertsen M."/>
        </authorList>
    </citation>
    <scope>NUCLEOTIDE SEQUENCE</scope>
    <source>
        <strain evidence="2">Cfx-K</strain>
    </source>
</reference>
<dbReference type="RefSeq" id="WP_095044589.1">
    <property type="nucleotide sequence ID" value="NZ_LN890655.1"/>
</dbReference>
<dbReference type="SUPFAM" id="SSF56235">
    <property type="entry name" value="N-terminal nucleophile aminohydrolases (Ntn hydrolases)"/>
    <property type="match status" value="1"/>
</dbReference>
<dbReference type="InterPro" id="IPR014927">
    <property type="entry name" value="PG-bd_2"/>
</dbReference>
<dbReference type="InterPro" id="IPR029055">
    <property type="entry name" value="Ntn_hydrolases_N"/>
</dbReference>
<dbReference type="Gene3D" id="3.60.20.10">
    <property type="entry name" value="Glutamine Phosphoribosylpyrophosphate, subunit 1, domain 1"/>
    <property type="match status" value="1"/>
</dbReference>
<dbReference type="Pfam" id="PF06267">
    <property type="entry name" value="DUF1028"/>
    <property type="match status" value="1"/>
</dbReference>
<gene>
    <name evidence="2" type="ORF">CFX0092_A3484</name>
</gene>
<keyword evidence="3" id="KW-1185">Reference proteome</keyword>
<feature type="domain" description="Putative peptidoglycan binding" evidence="1">
    <location>
        <begin position="221"/>
        <end position="289"/>
    </location>
</feature>
<proteinExistence type="predicted"/>
<dbReference type="Pfam" id="PF08823">
    <property type="entry name" value="PG_binding_2"/>
    <property type="match status" value="1"/>
</dbReference>
<dbReference type="KEGG" id="pbf:CFX0092_A3484"/>
<dbReference type="OrthoDB" id="9790012at2"/>
<evidence type="ECO:0000313" key="3">
    <source>
        <dbReference type="Proteomes" id="UP000215027"/>
    </source>
</evidence>
<dbReference type="InterPro" id="IPR010430">
    <property type="entry name" value="DUF1028"/>
</dbReference>
<sequence length="294" mass="31161">MVRTHQPIATFSIVAYDPRRQEWGVAVQSKFMACAAVVSWARAGAGAVATQSFANVTYGLDGLALMESGASASAAIAQLTDADEQRAQRQVGMVDKAGRAASFTGDGCNAWAGHIVGEGFACQGNILIPGTVEAMAATFEAARRGPGELADWLVGALAAGQAAGGDSRGRQAAGVLVVRHNGGYGGNNDRYLDLRVDDHPEPIDKLAELVTMHHLFFGEVDPANLIPLADVAEPLQKILQQTGHYHGPLSGQFDDATRTALRTLVGNENLEERWDGTGDSIDRVVVDFLFDRFA</sequence>
<dbReference type="EMBL" id="LN890655">
    <property type="protein sequence ID" value="CUS05362.2"/>
    <property type="molecule type" value="Genomic_DNA"/>
</dbReference>
<evidence type="ECO:0000259" key="1">
    <source>
        <dbReference type="Pfam" id="PF08823"/>
    </source>
</evidence>